<protein>
    <submittedName>
        <fullName evidence="1">Flp family type IVb pilin</fullName>
    </submittedName>
</protein>
<sequence>MFLTQLYVSVYTRIQSFLKDKEAASAIEYAVIVAMVALVLFAMVTPMGDAVKGQFNKIIGVLGGKAAE</sequence>
<gene>
    <name evidence="1" type="ORF">DA456_23610</name>
</gene>
<dbReference type="RefSeq" id="WP_003340979.1">
    <property type="nucleotide sequence ID" value="NZ_CP028490.1"/>
</dbReference>
<dbReference type="Proteomes" id="UP000240475">
    <property type="component" value="Chromosome"/>
</dbReference>
<dbReference type="AlphaFoldDB" id="A0A0P9H290"/>
<reference evidence="1 2" key="1">
    <citation type="submission" date="2018-04" db="EMBL/GenBank/DDBJ databases">
        <authorList>
            <person name="Cha J.-S."/>
        </authorList>
    </citation>
    <scope>NUCLEOTIDE SEQUENCE [LARGE SCALE GENOMIC DNA]</scope>
    <source>
        <strain evidence="1 2">LMG5095</strain>
    </source>
</reference>
<dbReference type="EMBL" id="CP028490">
    <property type="protein sequence ID" value="AVX26136.1"/>
    <property type="molecule type" value="Genomic_DNA"/>
</dbReference>
<name>A0A0P9H290_PSESX</name>
<proteinExistence type="predicted"/>
<dbReference type="InterPro" id="IPR007047">
    <property type="entry name" value="Flp_Fap"/>
</dbReference>
<organism evidence="1 2">
    <name type="scientific">Pseudomonas syringae pv. atrofaciens</name>
    <dbReference type="NCBI Taxonomy" id="192087"/>
    <lineage>
        <taxon>Bacteria</taxon>
        <taxon>Pseudomonadati</taxon>
        <taxon>Pseudomonadota</taxon>
        <taxon>Gammaproteobacteria</taxon>
        <taxon>Pseudomonadales</taxon>
        <taxon>Pseudomonadaceae</taxon>
        <taxon>Pseudomonas</taxon>
        <taxon>Pseudomonas syringae</taxon>
    </lineage>
</organism>
<evidence type="ECO:0000313" key="2">
    <source>
        <dbReference type="Proteomes" id="UP000240475"/>
    </source>
</evidence>
<accession>A0A0P9H290</accession>
<evidence type="ECO:0000313" key="1">
    <source>
        <dbReference type="EMBL" id="AVX26136.1"/>
    </source>
</evidence>
<dbReference type="Pfam" id="PF04964">
    <property type="entry name" value="Flp_Fap"/>
    <property type="match status" value="1"/>
</dbReference>